<dbReference type="EMBL" id="VUMI01000011">
    <property type="protein sequence ID" value="MSS88379.1"/>
    <property type="molecule type" value="Genomic_DNA"/>
</dbReference>
<reference evidence="2 3" key="1">
    <citation type="submission" date="2019-08" db="EMBL/GenBank/DDBJ databases">
        <title>In-depth cultivation of the pig gut microbiome towards novel bacterial diversity and tailored functional studies.</title>
        <authorList>
            <person name="Wylensek D."/>
            <person name="Hitch T.C.A."/>
            <person name="Clavel T."/>
        </authorList>
    </citation>
    <scope>NUCLEOTIDE SEQUENCE [LARGE SCALE GENOMIC DNA]</scope>
    <source>
        <strain evidence="2 3">WCA-389-WT-23B</strain>
    </source>
</reference>
<dbReference type="Proteomes" id="UP000436047">
    <property type="component" value="Unassembled WGS sequence"/>
</dbReference>
<gene>
    <name evidence="2" type="ORF">FYJ45_08760</name>
</gene>
<accession>A0A6N7VZE7</accession>
<dbReference type="GO" id="GO:0016853">
    <property type="term" value="F:isomerase activity"/>
    <property type="evidence" value="ECO:0007669"/>
    <property type="project" value="UniProtKB-KW"/>
</dbReference>
<dbReference type="SUPFAM" id="SSF51658">
    <property type="entry name" value="Xylose isomerase-like"/>
    <property type="match status" value="1"/>
</dbReference>
<protein>
    <submittedName>
        <fullName evidence="2">Sugar phosphate isomerase/epimerase</fullName>
    </submittedName>
</protein>
<dbReference type="Pfam" id="PF01261">
    <property type="entry name" value="AP_endonuc_2"/>
    <property type="match status" value="1"/>
</dbReference>
<proteinExistence type="predicted"/>
<dbReference type="PANTHER" id="PTHR12110:SF41">
    <property type="entry name" value="INOSOSE DEHYDRATASE"/>
    <property type="match status" value="1"/>
</dbReference>
<evidence type="ECO:0000313" key="2">
    <source>
        <dbReference type="EMBL" id="MSS88379.1"/>
    </source>
</evidence>
<dbReference type="AlphaFoldDB" id="A0A6N7VZE7"/>
<dbReference type="InterPro" id="IPR050312">
    <property type="entry name" value="IolE/XylAMocC-like"/>
</dbReference>
<dbReference type="InterPro" id="IPR013022">
    <property type="entry name" value="Xyl_isomerase-like_TIM-brl"/>
</dbReference>
<comment type="caution">
    <text evidence="2">The sequence shown here is derived from an EMBL/GenBank/DDBJ whole genome shotgun (WGS) entry which is preliminary data.</text>
</comment>
<dbReference type="PANTHER" id="PTHR12110">
    <property type="entry name" value="HYDROXYPYRUVATE ISOMERASE"/>
    <property type="match status" value="1"/>
</dbReference>
<keyword evidence="3" id="KW-1185">Reference proteome</keyword>
<dbReference type="InterPro" id="IPR036237">
    <property type="entry name" value="Xyl_isomerase-like_sf"/>
</dbReference>
<evidence type="ECO:0000259" key="1">
    <source>
        <dbReference type="Pfam" id="PF01261"/>
    </source>
</evidence>
<sequence>MRVGVVVGLHKDTDLKEKFSELGEMGMESCQLVCWDRTLLNEETAALVKQAVEEEKIDITAFWCGWEGPRTWNFYEGQETLGLVPAAFRFQRLQMLMEGSDFAKLIGVKNLVTHVGYMPENPYDPNYQGVIICLKELAAKCRENGQNFLFETGQETPVTLKRAIQDIGLDNVGVNLDPANLLMYGKGNPVDALDVFGEYVLGIHGKDGCYPTDGHELGAEMPLGQGRVNYPAFIRKLKEIGYEGDITIEREISGEEQKKDILMGKKLLEDLIAAENSVLTKAQN</sequence>
<name>A0A6N7VZE7_9FIRM</name>
<evidence type="ECO:0000313" key="3">
    <source>
        <dbReference type="Proteomes" id="UP000436047"/>
    </source>
</evidence>
<organism evidence="2 3">
    <name type="scientific">Eisenbergiella porci</name>
    <dbReference type="NCBI Taxonomy" id="2652274"/>
    <lineage>
        <taxon>Bacteria</taxon>
        <taxon>Bacillati</taxon>
        <taxon>Bacillota</taxon>
        <taxon>Clostridia</taxon>
        <taxon>Lachnospirales</taxon>
        <taxon>Lachnospiraceae</taxon>
        <taxon>Eisenbergiella</taxon>
    </lineage>
</organism>
<dbReference type="RefSeq" id="WP_154464307.1">
    <property type="nucleotide sequence ID" value="NZ_JAXDZL010000080.1"/>
</dbReference>
<dbReference type="Gene3D" id="3.20.20.150">
    <property type="entry name" value="Divalent-metal-dependent TIM barrel enzymes"/>
    <property type="match status" value="1"/>
</dbReference>
<feature type="domain" description="Xylose isomerase-like TIM barrel" evidence="1">
    <location>
        <begin position="22"/>
        <end position="258"/>
    </location>
</feature>
<dbReference type="GeneID" id="86053143"/>
<keyword evidence="2" id="KW-0413">Isomerase</keyword>